<evidence type="ECO:0000256" key="1">
    <source>
        <dbReference type="SAM" id="Coils"/>
    </source>
</evidence>
<feature type="region of interest" description="Disordered" evidence="2">
    <location>
        <begin position="574"/>
        <end position="602"/>
    </location>
</feature>
<feature type="compositionally biased region" description="Low complexity" evidence="2">
    <location>
        <begin position="1391"/>
        <end position="1415"/>
    </location>
</feature>
<feature type="region of interest" description="Disordered" evidence="2">
    <location>
        <begin position="680"/>
        <end position="707"/>
    </location>
</feature>
<protein>
    <submittedName>
        <fullName evidence="3">Uncharacterized protein</fullName>
    </submittedName>
</protein>
<keyword evidence="4" id="KW-1185">Reference proteome</keyword>
<gene>
    <name evidence="3" type="ORF">PPERSA_06466</name>
</gene>
<dbReference type="InParanoid" id="A0A0V0QS44"/>
<feature type="region of interest" description="Disordered" evidence="2">
    <location>
        <begin position="41"/>
        <end position="113"/>
    </location>
</feature>
<evidence type="ECO:0000256" key="2">
    <source>
        <dbReference type="SAM" id="MobiDB-lite"/>
    </source>
</evidence>
<dbReference type="EMBL" id="LDAU01000110">
    <property type="protein sequence ID" value="KRX04832.1"/>
    <property type="molecule type" value="Genomic_DNA"/>
</dbReference>
<feature type="compositionally biased region" description="Low complexity" evidence="2">
    <location>
        <begin position="444"/>
        <end position="491"/>
    </location>
</feature>
<feature type="region of interest" description="Disordered" evidence="2">
    <location>
        <begin position="904"/>
        <end position="929"/>
    </location>
</feature>
<feature type="compositionally biased region" description="Polar residues" evidence="2">
    <location>
        <begin position="41"/>
        <end position="84"/>
    </location>
</feature>
<feature type="compositionally biased region" description="Polar residues" evidence="2">
    <location>
        <begin position="1448"/>
        <end position="1461"/>
    </location>
</feature>
<sequence length="1572" mass="184018">MQQNINGNEHYKFVVFSPTKSFHLNSIQSEITQQITNKNNLQEESQKQQKIGKNEQSNSPQAKKSSNLRDSQKSKSTLHNSVIVESSRIKKQNDINQQQQKQQQIKNHTSESQLQQMYDNKNFQEQQKQPIMKDLRSASKDKNQCQNFNNYRSNSLYSSNNYIPYKYTTLSQEKNKNKKSTCFSLNATNNQNTLPTNTYNNSTNQSQINIPKTRTFSTTSYQQNQNQKVSTNNSQNFELSSKNGNNMFNKRYEGDISCQNLNKIKSQSIKIELNPKIDTQNKIKPSKIQNLPSQFYENSPVINKKYQSRHNRCNFNLNELEKSLEQEPESFYQSTLSRVKEQFSSTTNLKIDNNQQYRSNSFSVTQLNNVSNCDNFQNRSLQYQQQNYKKNNLNITTSSTQNFQTYSQNLSQNQHFTSQSFERTSQTVQTTKNGADTPKRKVINRSFSTSKSISIQQQQQNNDNNKLQYDSSSNESKINSSQNQLHLNSSSCQKPKIPKIESNSFSQNSRDNTSFNLTQQSCKNINKNMPPLPQSSTGTFSFQKKLLTEPIQNQNFISINDQKRETQKFQKVFQDMDKDKNKDKIEKDGKQSQKSDLQVKKSSLDLKQKEANMDSNNDSDKNQNLSAKEKLMKNLQDLKIEFIETEYDQDLVNKMGEKDDKQSECDTSQITVKNNEFTIKNSSVKRNTHQTSQNEINSSKKSEQEKKQKIEALQIHITDELYEVYQDDVYSQKLESQQSSSQQDHIENSSVQQRYGVGDIVRSESSKFDDIITQTTLNENQNRVKNKLKENTINQISSNTTHIDKDIEEFSSAYLTKLTSNQPSQANLFNQQQFQKLQQDQQNKLNKDYIKNNEQNYQSQKLQHNDTPQISCYNSTQNNQTQQLEKLEQFKQNQLQNYYQYQQQANNTQKKEQSPQNQQYAQKKDEKNQKQVPFISLPQPQRSQSHSHSNRSQNNQEKQYNMSFQQVTQDDIQKSSNLIKQSQNIGNDYEKINNKFDTMDNLQVDFEEQLQEEDRKKYQNVGLKSKNTKIDSTLLDEEQISYQLNDTAFKKNKSNVKFLEEIPQDYKIRHKTEAYDDEESDLNPSQRYRKLKKNCSMQNMDTFNFQIKKPDHKENDMIKQSMSSINILNLTTSKGGYNQQHQQQPNRLLTCNDMINQSYSSIHNTSSKLHFHSEKKMFKDQSFLGNLYTTSRANLPNLPMGNSNNACNFCQNNNHLQTDVKIEKNNNEMKNEMLEIREKQQQILKELEVSNDQKKQLGQATQQLLIKNKELSTKKKEMEVLLKNLLLEKEKKEYDNNKKQKIDNEISQHISKNTQQELIQHNMDKIKQIMNTEKNCKFQDLSKQQITEENTQNNSSNNTSIQEIQLNSLKNSSYQSKISLHKNKEFDLENQENYSQNQQQFSQKTSKQNSQKNSKILQESQVLKDISPNHSLKKQQSKNSNDLKKSTHLQNQNSQKTSFYQNNSNNNNMENIENKKNISNNNDNIDINNNKNNEDNKNFDKKQYLQENSDFHQVFLITQENNGNELQQSDKENSSLSFQKYKQALDFENTSQQQSYTDYSYNYNCENENVQF</sequence>
<evidence type="ECO:0000313" key="4">
    <source>
        <dbReference type="Proteomes" id="UP000054937"/>
    </source>
</evidence>
<dbReference type="OMA" id="THANTSC"/>
<organism evidence="3 4">
    <name type="scientific">Pseudocohnilembus persalinus</name>
    <name type="common">Ciliate</name>
    <dbReference type="NCBI Taxonomy" id="266149"/>
    <lineage>
        <taxon>Eukaryota</taxon>
        <taxon>Sar</taxon>
        <taxon>Alveolata</taxon>
        <taxon>Ciliophora</taxon>
        <taxon>Intramacronucleata</taxon>
        <taxon>Oligohymenophorea</taxon>
        <taxon>Scuticociliatia</taxon>
        <taxon>Philasterida</taxon>
        <taxon>Pseudocohnilembidae</taxon>
        <taxon>Pseudocohnilembus</taxon>
    </lineage>
</organism>
<feature type="coiled-coil region" evidence="1">
    <location>
        <begin position="1222"/>
        <end position="1304"/>
    </location>
</feature>
<feature type="region of interest" description="Disordered" evidence="2">
    <location>
        <begin position="414"/>
        <end position="495"/>
    </location>
</feature>
<feature type="compositionally biased region" description="Low complexity" evidence="2">
    <location>
        <begin position="1462"/>
        <end position="1491"/>
    </location>
</feature>
<feature type="compositionally biased region" description="Polar residues" evidence="2">
    <location>
        <begin position="680"/>
        <end position="693"/>
    </location>
</feature>
<comment type="caution">
    <text evidence="3">The sequence shown here is derived from an EMBL/GenBank/DDBJ whole genome shotgun (WGS) entry which is preliminary data.</text>
</comment>
<accession>A0A0V0QS44</accession>
<feature type="compositionally biased region" description="Low complexity" evidence="2">
    <location>
        <begin position="938"/>
        <end position="956"/>
    </location>
</feature>
<feature type="region of interest" description="Disordered" evidence="2">
    <location>
        <begin position="937"/>
        <end position="956"/>
    </location>
</feature>
<keyword evidence="1" id="KW-0175">Coiled coil</keyword>
<evidence type="ECO:0000313" key="3">
    <source>
        <dbReference type="EMBL" id="KRX04832.1"/>
    </source>
</evidence>
<feature type="region of interest" description="Disordered" evidence="2">
    <location>
        <begin position="1390"/>
        <end position="1497"/>
    </location>
</feature>
<dbReference type="Proteomes" id="UP000054937">
    <property type="component" value="Unassembled WGS sequence"/>
</dbReference>
<feature type="compositionally biased region" description="Basic and acidic residues" evidence="2">
    <location>
        <begin position="698"/>
        <end position="707"/>
    </location>
</feature>
<reference evidence="3 4" key="1">
    <citation type="journal article" date="2015" name="Sci. Rep.">
        <title>Genome of the facultative scuticociliatosis pathogen Pseudocohnilembus persalinus provides insight into its virulence through horizontal gene transfer.</title>
        <authorList>
            <person name="Xiong J."/>
            <person name="Wang G."/>
            <person name="Cheng J."/>
            <person name="Tian M."/>
            <person name="Pan X."/>
            <person name="Warren A."/>
            <person name="Jiang C."/>
            <person name="Yuan D."/>
            <person name="Miao W."/>
        </authorList>
    </citation>
    <scope>NUCLEOTIDE SEQUENCE [LARGE SCALE GENOMIC DNA]</scope>
    <source>
        <strain evidence="3">36N120E</strain>
    </source>
</reference>
<feature type="compositionally biased region" description="Low complexity" evidence="2">
    <location>
        <begin position="94"/>
        <end position="107"/>
    </location>
</feature>
<name>A0A0V0QS44_PSEPJ</name>
<proteinExistence type="predicted"/>
<feature type="compositionally biased region" description="Polar residues" evidence="2">
    <location>
        <begin position="414"/>
        <end position="434"/>
    </location>
</feature>
<feature type="region of interest" description="Disordered" evidence="2">
    <location>
        <begin position="733"/>
        <end position="754"/>
    </location>
</feature>